<comment type="similarity">
    <text evidence="2 9">Belongs to the resistance-nodulation-cell division (RND) (TC 2.A.6) family.</text>
</comment>
<dbReference type="NCBIfam" id="TIGR00915">
    <property type="entry name" value="2A0602"/>
    <property type="match status" value="1"/>
</dbReference>
<comment type="subcellular location">
    <subcellularLocation>
        <location evidence="1 9">Cell inner membrane</location>
        <topology evidence="1 9">Multi-pass membrane protein</topology>
    </subcellularLocation>
</comment>
<dbReference type="OrthoDB" id="9757904at2"/>
<dbReference type="InterPro" id="IPR001036">
    <property type="entry name" value="Acrflvin-R"/>
</dbReference>
<feature type="transmembrane region" description="Helical" evidence="9">
    <location>
        <begin position="12"/>
        <end position="31"/>
    </location>
</feature>
<evidence type="ECO:0000313" key="11">
    <source>
        <dbReference type="EMBL" id="AOS97446.1"/>
    </source>
</evidence>
<feature type="transmembrane region" description="Helical" evidence="9">
    <location>
        <begin position="398"/>
        <end position="421"/>
    </location>
</feature>
<dbReference type="PROSITE" id="PS50156">
    <property type="entry name" value="SSD"/>
    <property type="match status" value="1"/>
</dbReference>
<dbReference type="NCBIfam" id="NF000282">
    <property type="entry name" value="RND_permease_1"/>
    <property type="match status" value="1"/>
</dbReference>
<dbReference type="PATRIC" id="fig|1769779.3.peg.2024"/>
<feature type="transmembrane region" description="Helical" evidence="9">
    <location>
        <begin position="538"/>
        <end position="561"/>
    </location>
</feature>
<dbReference type="Pfam" id="PF00873">
    <property type="entry name" value="ACR_tran"/>
    <property type="match status" value="1"/>
</dbReference>
<dbReference type="PANTHER" id="PTHR32063:SF24">
    <property type="entry name" value="CATION EFFLUX SYSTEM (ACRB_ACRD_ACRF FAMILY)"/>
    <property type="match status" value="1"/>
</dbReference>
<dbReference type="SUPFAM" id="SSF82693">
    <property type="entry name" value="Multidrug efflux transporter AcrB pore domain, PN1, PN2, PC1 and PC2 subdomains"/>
    <property type="match status" value="3"/>
</dbReference>
<dbReference type="SUPFAM" id="SSF82866">
    <property type="entry name" value="Multidrug efflux transporter AcrB transmembrane domain"/>
    <property type="match status" value="2"/>
</dbReference>
<name>A0A1C9W8G1_9GAMM</name>
<evidence type="ECO:0000256" key="3">
    <source>
        <dbReference type="ARBA" id="ARBA00022448"/>
    </source>
</evidence>
<dbReference type="RefSeq" id="WP_069947450.1">
    <property type="nucleotide sequence ID" value="NZ_CP014143.1"/>
</dbReference>
<evidence type="ECO:0000313" key="12">
    <source>
        <dbReference type="Proteomes" id="UP000095672"/>
    </source>
</evidence>
<dbReference type="PANTHER" id="PTHR32063">
    <property type="match status" value="1"/>
</dbReference>
<dbReference type="Gene3D" id="3.30.70.1440">
    <property type="entry name" value="Multidrug efflux transporter AcrB pore domain"/>
    <property type="match status" value="1"/>
</dbReference>
<keyword evidence="6 9" id="KW-0812">Transmembrane</keyword>
<dbReference type="InterPro" id="IPR004764">
    <property type="entry name" value="MdtF-like"/>
</dbReference>
<protein>
    <recommendedName>
        <fullName evidence="9">Efflux pump membrane transporter</fullName>
    </recommendedName>
</protein>
<reference evidence="12" key="1">
    <citation type="submission" date="2016-01" db="EMBL/GenBank/DDBJ databases">
        <title>Complete genome sequence of Microbulbifer sp. CCB-MM1, a halophile isolated from Matang Mangrove Forest, Perak.</title>
        <authorList>
            <person name="Moh T.H."/>
            <person name="Dinesh B."/>
            <person name="Lau N.-S."/>
            <person name="Go F."/>
            <person name="Alexander Chong S.-C."/>
        </authorList>
    </citation>
    <scope>NUCLEOTIDE SEQUENCE [LARGE SCALE GENOMIC DNA]</scope>
    <source>
        <strain evidence="12">CCB-MM1</strain>
    </source>
</reference>
<feature type="transmembrane region" description="Helical" evidence="9">
    <location>
        <begin position="345"/>
        <end position="364"/>
    </location>
</feature>
<feature type="domain" description="SSD" evidence="10">
    <location>
        <begin position="336"/>
        <end position="499"/>
    </location>
</feature>
<feature type="transmembrane region" description="Helical" evidence="9">
    <location>
        <begin position="1006"/>
        <end position="1032"/>
    </location>
</feature>
<dbReference type="FunFam" id="1.20.1640.10:FF:000001">
    <property type="entry name" value="Efflux pump membrane transporter"/>
    <property type="match status" value="1"/>
</dbReference>
<keyword evidence="12" id="KW-1185">Reference proteome</keyword>
<feature type="transmembrane region" description="Helical" evidence="9">
    <location>
        <begin position="876"/>
        <end position="894"/>
    </location>
</feature>
<evidence type="ECO:0000256" key="4">
    <source>
        <dbReference type="ARBA" id="ARBA00022475"/>
    </source>
</evidence>
<dbReference type="Gene3D" id="3.30.2090.10">
    <property type="entry name" value="Multidrug efflux transporter AcrB TolC docking domain, DN and DC subdomains"/>
    <property type="match status" value="2"/>
</dbReference>
<dbReference type="AlphaFoldDB" id="A0A1C9W8G1"/>
<evidence type="ECO:0000256" key="5">
    <source>
        <dbReference type="ARBA" id="ARBA00022519"/>
    </source>
</evidence>
<evidence type="ECO:0000256" key="6">
    <source>
        <dbReference type="ARBA" id="ARBA00022692"/>
    </source>
</evidence>
<keyword evidence="4" id="KW-1003">Cell membrane</keyword>
<feature type="transmembrane region" description="Helical" evidence="9">
    <location>
        <begin position="442"/>
        <end position="462"/>
    </location>
</feature>
<keyword evidence="5 9" id="KW-0997">Cell inner membrane</keyword>
<feature type="transmembrane region" description="Helical" evidence="9">
    <location>
        <begin position="371"/>
        <end position="392"/>
    </location>
</feature>
<dbReference type="STRING" id="1769779.AUP74_02016"/>
<evidence type="ECO:0000256" key="7">
    <source>
        <dbReference type="ARBA" id="ARBA00022989"/>
    </source>
</evidence>
<dbReference type="FunFam" id="3.30.70.1430:FF:000001">
    <property type="entry name" value="Efflux pump membrane transporter"/>
    <property type="match status" value="1"/>
</dbReference>
<feature type="transmembrane region" description="Helical" evidence="9">
    <location>
        <begin position="929"/>
        <end position="954"/>
    </location>
</feature>
<keyword evidence="8 9" id="KW-0472">Membrane</keyword>
<sequence length="1052" mass="113563">MISAFCIRRPRFAFVISILITLAGLLSLPLLPVAQFPDIAPPTISVQTTYSGASADVMRDSVAVPIESAVNGVEGMKYMSSTSTNDGTYNLQVVFESGFDEDIAQVNVQNRVQEATPQLPTEVMRNGVIVRKKSTDILLIINLLADDDAMATMDGLFLANYGEIFIKDELARIDGVSEVNILGAQDYAMRIWLNPDRMASLDVTAGDVIAAIQMQNVQVAAGKIGAAPIREDQQFEYSLLVQGRLENVEEFENISIRARPDGGIVRMGDVARIELGSRLYSAFGLLDGKPSAVMAIYQLPDANAVEVAENIRIRVEELSERFPEGLKAEILYDTTDFVRASIAEVVETLLIAVALVVAVVFLFLQDWRASLIPAIAIPVSLIGTFALMLALGMTINTVTLFALILAIGIVVDDAVIVVENTQRLITEGLSTVDAALQSMREVTGPVIATTAVLLAVFVPVMLMPGLTGKMYQQFAITISIAVLISSINALTLSPALCSLLLRRAKDEDSGELKTGGIFGFFNRFLHVATSFYMSIVRFFVKVPLLGLATIVGIGLFCAWLFSTVPTGFVPDEDKGFFMMNIQLPEGASLERTTTVVETITSQVLEQDGVGHVMAVPGFNLLSNSIASNSALAIVILEPWDERTDPELFQMPVMARVQQLAGGIPEARIQAFPVPALPGLGAIGGFTFVVEDLQGGSVVQLADVTHNLIYEANQRPEIAAAFTTFQSSTPQLRMTMDKDRIHVMDLQLTDVYTTLQAFLGGIYVNDFNRYGKVFRVIVQADAQFRDSEEVLSGFFVRNSSGGLVPVSSVSRIEPVVAPLTIDRYNLYNSITINGNAAPGFSSGDAMNAMEEVGGRLPQGYGFEWTGSSLEEIEAGNMAPILFGLAVIFAYLFLVAQYESWAIPVAVLLAIPIALAGGLLATLIMGRDSNLYAQIGLVLLIAMAAKTAILMVEFAVLQRDQGKSIEEAALEATRLRFRAVVMTALSFVLGIFPLVIATGAGAVSRVSLGLMVFGGMLAATLFSTFLVPIFYSLIQRLREFVKGRKGNSSAAELS</sequence>
<dbReference type="InterPro" id="IPR000731">
    <property type="entry name" value="SSD"/>
</dbReference>
<feature type="transmembrane region" description="Helical" evidence="9">
    <location>
        <begin position="474"/>
        <end position="501"/>
    </location>
</feature>
<dbReference type="GO" id="GO:0042910">
    <property type="term" value="F:xenobiotic transmembrane transporter activity"/>
    <property type="evidence" value="ECO:0007669"/>
    <property type="project" value="TreeGrafter"/>
</dbReference>
<evidence type="ECO:0000256" key="1">
    <source>
        <dbReference type="ARBA" id="ARBA00004429"/>
    </source>
</evidence>
<keyword evidence="3 9" id="KW-0813">Transport</keyword>
<dbReference type="InterPro" id="IPR027463">
    <property type="entry name" value="AcrB_DN_DC_subdom"/>
</dbReference>
<dbReference type="Gene3D" id="1.20.1640.10">
    <property type="entry name" value="Multidrug efflux transporter AcrB transmembrane domain"/>
    <property type="match status" value="2"/>
</dbReference>
<dbReference type="SUPFAM" id="SSF82714">
    <property type="entry name" value="Multidrug efflux transporter AcrB TolC docking domain, DN and DC subdomains"/>
    <property type="match status" value="2"/>
</dbReference>
<dbReference type="GO" id="GO:0015562">
    <property type="term" value="F:efflux transmembrane transporter activity"/>
    <property type="evidence" value="ECO:0007669"/>
    <property type="project" value="InterPro"/>
</dbReference>
<dbReference type="KEGG" id="micc:AUP74_02016"/>
<feature type="transmembrane region" description="Helical" evidence="9">
    <location>
        <begin position="975"/>
        <end position="994"/>
    </location>
</feature>
<gene>
    <name evidence="11" type="primary">bepG</name>
    <name evidence="11" type="ORF">AUP74_02016</name>
</gene>
<proteinExistence type="inferred from homology"/>
<organism evidence="11 12">
    <name type="scientific">Microbulbifer aggregans</name>
    <dbReference type="NCBI Taxonomy" id="1769779"/>
    <lineage>
        <taxon>Bacteria</taxon>
        <taxon>Pseudomonadati</taxon>
        <taxon>Pseudomonadota</taxon>
        <taxon>Gammaproteobacteria</taxon>
        <taxon>Cellvibrionales</taxon>
        <taxon>Microbulbiferaceae</taxon>
        <taxon>Microbulbifer</taxon>
    </lineage>
</organism>
<dbReference type="Gene3D" id="3.30.70.1320">
    <property type="entry name" value="Multidrug efflux transporter AcrB pore domain like"/>
    <property type="match status" value="1"/>
</dbReference>
<keyword evidence="7 9" id="KW-1133">Transmembrane helix</keyword>
<evidence type="ECO:0000256" key="8">
    <source>
        <dbReference type="ARBA" id="ARBA00023136"/>
    </source>
</evidence>
<dbReference type="PRINTS" id="PR00702">
    <property type="entry name" value="ACRIFLAVINRP"/>
</dbReference>
<dbReference type="Proteomes" id="UP000095672">
    <property type="component" value="Chromosome"/>
</dbReference>
<dbReference type="GO" id="GO:0005886">
    <property type="term" value="C:plasma membrane"/>
    <property type="evidence" value="ECO:0007669"/>
    <property type="project" value="UniProtKB-SubCell"/>
</dbReference>
<evidence type="ECO:0000256" key="9">
    <source>
        <dbReference type="RuleBase" id="RU364070"/>
    </source>
</evidence>
<evidence type="ECO:0000256" key="2">
    <source>
        <dbReference type="ARBA" id="ARBA00010942"/>
    </source>
</evidence>
<dbReference type="EMBL" id="CP014143">
    <property type="protein sequence ID" value="AOS97446.1"/>
    <property type="molecule type" value="Genomic_DNA"/>
</dbReference>
<feature type="transmembrane region" description="Helical" evidence="9">
    <location>
        <begin position="901"/>
        <end position="923"/>
    </location>
</feature>
<accession>A0A1C9W8G1</accession>
<dbReference type="Gene3D" id="3.30.70.1430">
    <property type="entry name" value="Multidrug efflux transporter AcrB pore domain"/>
    <property type="match status" value="2"/>
</dbReference>
<evidence type="ECO:0000259" key="10">
    <source>
        <dbReference type="PROSITE" id="PS50156"/>
    </source>
</evidence>
<dbReference type="GO" id="GO:0009636">
    <property type="term" value="P:response to toxic substance"/>
    <property type="evidence" value="ECO:0007669"/>
    <property type="project" value="UniProtKB-ARBA"/>
</dbReference>